<sequence>LSYSEEKGTGFFRAFQERKAMALLVQEGLLAERTLRRVRAALFRTVSMILVNVKEESFPHLLDQLNQLAMGQPEIPDNSHDVL</sequence>
<dbReference type="OrthoDB" id="10339990at2759"/>
<keyword evidence="2" id="KW-1185">Reference proteome</keyword>
<protein>
    <submittedName>
        <fullName evidence="1">PncA protein</fullName>
    </submittedName>
</protein>
<reference evidence="1" key="1">
    <citation type="submission" date="2021-02" db="EMBL/GenBank/DDBJ databases">
        <authorList>
            <person name="Dougan E. K."/>
            <person name="Rhodes N."/>
            <person name="Thang M."/>
            <person name="Chan C."/>
        </authorList>
    </citation>
    <scope>NUCLEOTIDE SEQUENCE</scope>
</reference>
<accession>A0A813C9H9</accession>
<dbReference type="EMBL" id="CAJNJA010089676">
    <property type="protein sequence ID" value="CAE7939802.1"/>
    <property type="molecule type" value="Genomic_DNA"/>
</dbReference>
<feature type="non-terminal residue" evidence="1">
    <location>
        <position position="1"/>
    </location>
</feature>
<feature type="non-terminal residue" evidence="1">
    <location>
        <position position="83"/>
    </location>
</feature>
<name>A0A813C9H9_9DINO</name>
<organism evidence="1 2">
    <name type="scientific">Symbiodinium necroappetens</name>
    <dbReference type="NCBI Taxonomy" id="1628268"/>
    <lineage>
        <taxon>Eukaryota</taxon>
        <taxon>Sar</taxon>
        <taxon>Alveolata</taxon>
        <taxon>Dinophyceae</taxon>
        <taxon>Suessiales</taxon>
        <taxon>Symbiodiniaceae</taxon>
        <taxon>Symbiodinium</taxon>
    </lineage>
</organism>
<dbReference type="AlphaFoldDB" id="A0A813C9H9"/>
<comment type="caution">
    <text evidence="1">The sequence shown here is derived from an EMBL/GenBank/DDBJ whole genome shotgun (WGS) entry which is preliminary data.</text>
</comment>
<dbReference type="Proteomes" id="UP000601435">
    <property type="component" value="Unassembled WGS sequence"/>
</dbReference>
<evidence type="ECO:0000313" key="2">
    <source>
        <dbReference type="Proteomes" id="UP000601435"/>
    </source>
</evidence>
<proteinExistence type="predicted"/>
<evidence type="ECO:0000313" key="1">
    <source>
        <dbReference type="EMBL" id="CAE7939802.1"/>
    </source>
</evidence>
<gene>
    <name evidence="1" type="primary">pncA</name>
    <name evidence="1" type="ORF">SNEC2469_LOCUS33652</name>
</gene>